<dbReference type="PANTHER" id="PTHR47683:SF2">
    <property type="entry name" value="RNA-BINDING S4 DOMAIN-CONTAINING PROTEIN"/>
    <property type="match status" value="1"/>
</dbReference>
<dbReference type="SUPFAM" id="SSF55174">
    <property type="entry name" value="Alpha-L RNA-binding motif"/>
    <property type="match status" value="1"/>
</dbReference>
<dbReference type="InterPro" id="IPR020094">
    <property type="entry name" value="TruA/RsuA/RluB/E/F_N"/>
</dbReference>
<dbReference type="InterPro" id="IPR050343">
    <property type="entry name" value="RsuA_PseudoU_synthase"/>
</dbReference>
<dbReference type="RefSeq" id="WP_015725624.1">
    <property type="nucleotide sequence ID" value="NC_014972.1"/>
</dbReference>
<gene>
    <name evidence="7" type="ordered locus">Despr_2966</name>
</gene>
<dbReference type="FunFam" id="3.30.70.1560:FF:000001">
    <property type="entry name" value="Pseudouridine synthase"/>
    <property type="match status" value="1"/>
</dbReference>
<dbReference type="InterPro" id="IPR018496">
    <property type="entry name" value="PsdUridine_synth_RsuA/RluB_CS"/>
</dbReference>
<dbReference type="PROSITE" id="PS01149">
    <property type="entry name" value="PSI_RSU"/>
    <property type="match status" value="1"/>
</dbReference>
<keyword evidence="2 4" id="KW-0694">RNA-binding</keyword>
<evidence type="ECO:0000256" key="1">
    <source>
        <dbReference type="ARBA" id="ARBA00008348"/>
    </source>
</evidence>
<dbReference type="EMBL" id="CP002364">
    <property type="protein sequence ID" value="ADW19099.1"/>
    <property type="molecule type" value="Genomic_DNA"/>
</dbReference>
<dbReference type="PROSITE" id="PS50889">
    <property type="entry name" value="S4"/>
    <property type="match status" value="1"/>
</dbReference>
<proteinExistence type="inferred from homology"/>
<dbReference type="FunFam" id="3.10.290.10:FF:000003">
    <property type="entry name" value="Pseudouridine synthase"/>
    <property type="match status" value="1"/>
</dbReference>
<dbReference type="EC" id="5.4.99.-" evidence="5"/>
<feature type="domain" description="RNA-binding S4" evidence="6">
    <location>
        <begin position="3"/>
        <end position="63"/>
    </location>
</feature>
<comment type="similarity">
    <text evidence="1 5">Belongs to the pseudouridine synthase RsuA family.</text>
</comment>
<evidence type="ECO:0000256" key="5">
    <source>
        <dbReference type="RuleBase" id="RU003887"/>
    </source>
</evidence>
<dbReference type="Gene3D" id="3.30.70.1560">
    <property type="entry name" value="Alpha-L RNA-binding motif"/>
    <property type="match status" value="1"/>
</dbReference>
<dbReference type="GO" id="GO:0003723">
    <property type="term" value="F:RNA binding"/>
    <property type="evidence" value="ECO:0007669"/>
    <property type="project" value="UniProtKB-KW"/>
</dbReference>
<dbReference type="SUPFAM" id="SSF55120">
    <property type="entry name" value="Pseudouridine synthase"/>
    <property type="match status" value="1"/>
</dbReference>
<dbReference type="PANTHER" id="PTHR47683">
    <property type="entry name" value="PSEUDOURIDINE SYNTHASE FAMILY PROTEIN-RELATED"/>
    <property type="match status" value="1"/>
</dbReference>
<dbReference type="Proteomes" id="UP000006365">
    <property type="component" value="Chromosome"/>
</dbReference>
<dbReference type="InterPro" id="IPR006145">
    <property type="entry name" value="PsdUridine_synth_RsuA/RluA"/>
</dbReference>
<evidence type="ECO:0000259" key="6">
    <source>
        <dbReference type="SMART" id="SM00363"/>
    </source>
</evidence>
<evidence type="ECO:0000256" key="4">
    <source>
        <dbReference type="PROSITE-ProRule" id="PRU00182"/>
    </source>
</evidence>
<dbReference type="Pfam" id="PF00849">
    <property type="entry name" value="PseudoU_synth_2"/>
    <property type="match status" value="1"/>
</dbReference>
<dbReference type="NCBIfam" id="TIGR00093">
    <property type="entry name" value="pseudouridine synthase"/>
    <property type="match status" value="1"/>
</dbReference>
<dbReference type="InterPro" id="IPR036986">
    <property type="entry name" value="S4_RNA-bd_sf"/>
</dbReference>
<protein>
    <recommendedName>
        <fullName evidence="5">Pseudouridine synthase</fullName>
        <ecNumber evidence="5">5.4.99.-</ecNumber>
    </recommendedName>
</protein>
<dbReference type="KEGG" id="dpr:Despr_2966"/>
<keyword evidence="8" id="KW-1185">Reference proteome</keyword>
<dbReference type="InterPro" id="IPR020103">
    <property type="entry name" value="PsdUridine_synth_cat_dom_sf"/>
</dbReference>
<dbReference type="CDD" id="cd00165">
    <property type="entry name" value="S4"/>
    <property type="match status" value="1"/>
</dbReference>
<keyword evidence="3 5" id="KW-0413">Isomerase</keyword>
<dbReference type="GO" id="GO:0005829">
    <property type="term" value="C:cytosol"/>
    <property type="evidence" value="ECO:0007669"/>
    <property type="project" value="UniProtKB-ARBA"/>
</dbReference>
<accession>A0A7U3YPF8</accession>
<dbReference type="SMART" id="SM00363">
    <property type="entry name" value="S4"/>
    <property type="match status" value="1"/>
</dbReference>
<evidence type="ECO:0000256" key="2">
    <source>
        <dbReference type="ARBA" id="ARBA00022884"/>
    </source>
</evidence>
<dbReference type="GO" id="GO:0000455">
    <property type="term" value="P:enzyme-directed rRNA pseudouridine synthesis"/>
    <property type="evidence" value="ECO:0007669"/>
    <property type="project" value="UniProtKB-ARBA"/>
</dbReference>
<sequence length="247" mass="27769">MEERLQKILAKAGIASRRKAEQLILEGRIRINGHVVTGMGSKADPNRDTITCDGHPLVFEEKIYVLLNKPAGYVTTLSDPQGRPMVSDLLADIPLRLFPVGRLDLDTEGALLMTNDGELGNAILHPRYEVNKTYEAEVSGSPSVDKLKRLESGIEIDGVMTRPAVVRLLRRHKGTTLVEITIHEGKKRQVRKMFQAINHRVLHLRRTAYGNLRLGSLPLGKYRVLNQNDLKKIFTRKIPFTIKNILA</sequence>
<evidence type="ECO:0000313" key="8">
    <source>
        <dbReference type="Proteomes" id="UP000006365"/>
    </source>
</evidence>
<dbReference type="CDD" id="cd02870">
    <property type="entry name" value="PseudoU_synth_RsuA_like"/>
    <property type="match status" value="1"/>
</dbReference>
<evidence type="ECO:0000313" key="7">
    <source>
        <dbReference type="EMBL" id="ADW19099.1"/>
    </source>
</evidence>
<dbReference type="InterPro" id="IPR002942">
    <property type="entry name" value="S4_RNA-bd"/>
</dbReference>
<dbReference type="Gene3D" id="3.10.290.10">
    <property type="entry name" value="RNA-binding S4 domain"/>
    <property type="match status" value="1"/>
</dbReference>
<evidence type="ECO:0000256" key="3">
    <source>
        <dbReference type="ARBA" id="ARBA00023235"/>
    </source>
</evidence>
<reference evidence="7 8" key="1">
    <citation type="journal article" date="2011" name="Stand. Genomic Sci.">
        <title>Complete genome sequence of Desulfobulbus propionicus type strain (1pr3).</title>
        <authorList>
            <person name="Pagani I."/>
            <person name="Lapidus A."/>
            <person name="Nolan M."/>
            <person name="Lucas S."/>
            <person name="Hammon N."/>
            <person name="Deshpande S."/>
            <person name="Cheng J.F."/>
            <person name="Chertkov O."/>
            <person name="Davenport K."/>
            <person name="Tapia R."/>
            <person name="Han C."/>
            <person name="Goodwin L."/>
            <person name="Pitluck S."/>
            <person name="Liolios K."/>
            <person name="Mavromatis K."/>
            <person name="Ivanova N."/>
            <person name="Mikhailova N."/>
            <person name="Pati A."/>
            <person name="Chen A."/>
            <person name="Palaniappan K."/>
            <person name="Land M."/>
            <person name="Hauser L."/>
            <person name="Chang Y.J."/>
            <person name="Jeffries C.D."/>
            <person name="Detter J.C."/>
            <person name="Brambilla E."/>
            <person name="Kannan K.P."/>
            <person name="Djao O.D."/>
            <person name="Rohde M."/>
            <person name="Pukall R."/>
            <person name="Spring S."/>
            <person name="Goker M."/>
            <person name="Sikorski J."/>
            <person name="Woyke T."/>
            <person name="Bristow J."/>
            <person name="Eisen J.A."/>
            <person name="Markowitz V."/>
            <person name="Hugenholtz P."/>
            <person name="Kyrpides N.C."/>
            <person name="Klenk H.P."/>
        </authorList>
    </citation>
    <scope>NUCLEOTIDE SEQUENCE [LARGE SCALE GENOMIC DNA]</scope>
    <source>
        <strain evidence="8">ATCC 33891 / DSM 2032 / 1pr3</strain>
    </source>
</reference>
<dbReference type="InterPro" id="IPR042092">
    <property type="entry name" value="PsdUridine_s_RsuA/RluB/E/F_cat"/>
</dbReference>
<dbReference type="InterPro" id="IPR000748">
    <property type="entry name" value="PsdUridine_synth_RsuA/RluB/E/F"/>
</dbReference>
<dbReference type="AlphaFoldDB" id="A0A7U3YPF8"/>
<name>A0A7U3YPF8_DESPD</name>
<organism evidence="7 8">
    <name type="scientific">Desulfobulbus propionicus (strain ATCC 33891 / DSM 2032 / VKM B-1956 / 1pr3)</name>
    <dbReference type="NCBI Taxonomy" id="577650"/>
    <lineage>
        <taxon>Bacteria</taxon>
        <taxon>Pseudomonadati</taxon>
        <taxon>Thermodesulfobacteriota</taxon>
        <taxon>Desulfobulbia</taxon>
        <taxon>Desulfobulbales</taxon>
        <taxon>Desulfobulbaceae</taxon>
        <taxon>Desulfobulbus</taxon>
    </lineage>
</organism>
<dbReference type="Gene3D" id="3.30.70.580">
    <property type="entry name" value="Pseudouridine synthase I, catalytic domain, N-terminal subdomain"/>
    <property type="match status" value="1"/>
</dbReference>
<dbReference type="Pfam" id="PF01479">
    <property type="entry name" value="S4"/>
    <property type="match status" value="1"/>
</dbReference>
<dbReference type="GO" id="GO:0120159">
    <property type="term" value="F:rRNA pseudouridine synthase activity"/>
    <property type="evidence" value="ECO:0007669"/>
    <property type="project" value="UniProtKB-ARBA"/>
</dbReference>